<dbReference type="AlphaFoldDB" id="W0RG94"/>
<dbReference type="Proteomes" id="UP000019151">
    <property type="component" value="Chromosome"/>
</dbReference>
<organism evidence="10 11">
    <name type="scientific">Gemmatirosa kalamazoonensis</name>
    <dbReference type="NCBI Taxonomy" id="861299"/>
    <lineage>
        <taxon>Bacteria</taxon>
        <taxon>Pseudomonadati</taxon>
        <taxon>Gemmatimonadota</taxon>
        <taxon>Gemmatimonadia</taxon>
        <taxon>Gemmatimonadales</taxon>
        <taxon>Gemmatimonadaceae</taxon>
        <taxon>Gemmatirosa</taxon>
    </lineage>
</organism>
<feature type="transmembrane region" description="Helical" evidence="7">
    <location>
        <begin position="115"/>
        <end position="140"/>
    </location>
</feature>
<dbReference type="RefSeq" id="WP_025411598.1">
    <property type="nucleotide sequence ID" value="NZ_CP007128.1"/>
</dbReference>
<dbReference type="PATRIC" id="fig|861299.3.peg.2635"/>
<comment type="similarity">
    <text evidence="7">Belongs to the binding-protein-dependent transport system permease family.</text>
</comment>
<evidence type="ECO:0000256" key="8">
    <source>
        <dbReference type="SAM" id="MobiDB-lite"/>
    </source>
</evidence>
<evidence type="ECO:0000256" key="4">
    <source>
        <dbReference type="ARBA" id="ARBA00022692"/>
    </source>
</evidence>
<feature type="transmembrane region" description="Helical" evidence="7">
    <location>
        <begin position="230"/>
        <end position="257"/>
    </location>
</feature>
<dbReference type="Pfam" id="PF12911">
    <property type="entry name" value="OppC_N"/>
    <property type="match status" value="1"/>
</dbReference>
<dbReference type="Pfam" id="PF00528">
    <property type="entry name" value="BPD_transp_1"/>
    <property type="match status" value="1"/>
</dbReference>
<name>W0RG94_9BACT</name>
<evidence type="ECO:0000313" key="10">
    <source>
        <dbReference type="EMBL" id="AHG90124.1"/>
    </source>
</evidence>
<dbReference type="FunCoup" id="W0RG94">
    <property type="interactions" value="413"/>
</dbReference>
<feature type="transmembrane region" description="Helical" evidence="7">
    <location>
        <begin position="152"/>
        <end position="172"/>
    </location>
</feature>
<dbReference type="KEGG" id="gba:J421_2587"/>
<feature type="region of interest" description="Disordered" evidence="8">
    <location>
        <begin position="1"/>
        <end position="37"/>
    </location>
</feature>
<keyword evidence="2 7" id="KW-0813">Transport</keyword>
<feature type="region of interest" description="Disordered" evidence="8">
    <location>
        <begin position="318"/>
        <end position="337"/>
    </location>
</feature>
<keyword evidence="3" id="KW-1003">Cell membrane</keyword>
<evidence type="ECO:0000313" key="11">
    <source>
        <dbReference type="Proteomes" id="UP000019151"/>
    </source>
</evidence>
<evidence type="ECO:0000256" key="6">
    <source>
        <dbReference type="ARBA" id="ARBA00023136"/>
    </source>
</evidence>
<dbReference type="CDD" id="cd06261">
    <property type="entry name" value="TM_PBP2"/>
    <property type="match status" value="1"/>
</dbReference>
<feature type="transmembrane region" description="Helical" evidence="7">
    <location>
        <begin position="178"/>
        <end position="195"/>
    </location>
</feature>
<keyword evidence="5 7" id="KW-1133">Transmembrane helix</keyword>
<dbReference type="EMBL" id="CP007128">
    <property type="protein sequence ID" value="AHG90124.1"/>
    <property type="molecule type" value="Genomic_DNA"/>
</dbReference>
<feature type="compositionally biased region" description="Polar residues" evidence="8">
    <location>
        <begin position="1"/>
        <end position="13"/>
    </location>
</feature>
<keyword evidence="6 7" id="KW-0472">Membrane</keyword>
<dbReference type="Gene3D" id="1.10.3720.10">
    <property type="entry name" value="MetI-like"/>
    <property type="match status" value="1"/>
</dbReference>
<dbReference type="InterPro" id="IPR000515">
    <property type="entry name" value="MetI-like"/>
</dbReference>
<gene>
    <name evidence="10" type="ORF">J421_2587</name>
</gene>
<dbReference type="SUPFAM" id="SSF161098">
    <property type="entry name" value="MetI-like"/>
    <property type="match status" value="1"/>
</dbReference>
<accession>W0RG94</accession>
<dbReference type="HOGENOM" id="CLU_028518_1_1_0"/>
<dbReference type="STRING" id="861299.J421_2587"/>
<evidence type="ECO:0000256" key="5">
    <source>
        <dbReference type="ARBA" id="ARBA00022989"/>
    </source>
</evidence>
<comment type="subcellular location">
    <subcellularLocation>
        <location evidence="1 7">Cell membrane</location>
        <topology evidence="1 7">Multi-pass membrane protein</topology>
    </subcellularLocation>
</comment>
<dbReference type="InParanoid" id="W0RG94"/>
<dbReference type="OrthoDB" id="9805884at2"/>
<evidence type="ECO:0000259" key="9">
    <source>
        <dbReference type="PROSITE" id="PS50928"/>
    </source>
</evidence>
<keyword evidence="11" id="KW-1185">Reference proteome</keyword>
<keyword evidence="4 7" id="KW-0812">Transmembrane</keyword>
<dbReference type="InterPro" id="IPR050366">
    <property type="entry name" value="BP-dependent_transpt_permease"/>
</dbReference>
<dbReference type="GO" id="GO:0055085">
    <property type="term" value="P:transmembrane transport"/>
    <property type="evidence" value="ECO:0007669"/>
    <property type="project" value="InterPro"/>
</dbReference>
<evidence type="ECO:0000256" key="1">
    <source>
        <dbReference type="ARBA" id="ARBA00004651"/>
    </source>
</evidence>
<dbReference type="PROSITE" id="PS50928">
    <property type="entry name" value="ABC_TM1"/>
    <property type="match status" value="1"/>
</dbReference>
<feature type="transmembrane region" description="Helical" evidence="7">
    <location>
        <begin position="284"/>
        <end position="304"/>
    </location>
</feature>
<feature type="transmembrane region" description="Helical" evidence="7">
    <location>
        <begin position="55"/>
        <end position="74"/>
    </location>
</feature>
<dbReference type="PANTHER" id="PTHR43386">
    <property type="entry name" value="OLIGOPEPTIDE TRANSPORT SYSTEM PERMEASE PROTEIN APPC"/>
    <property type="match status" value="1"/>
</dbReference>
<dbReference type="InterPro" id="IPR035906">
    <property type="entry name" value="MetI-like_sf"/>
</dbReference>
<evidence type="ECO:0000256" key="7">
    <source>
        <dbReference type="RuleBase" id="RU363032"/>
    </source>
</evidence>
<protein>
    <submittedName>
        <fullName evidence="10">ABC-type transporter, integral membrane subunit</fullName>
    </submittedName>
</protein>
<evidence type="ECO:0000256" key="3">
    <source>
        <dbReference type="ARBA" id="ARBA00022475"/>
    </source>
</evidence>
<proteinExistence type="inferred from homology"/>
<evidence type="ECO:0000256" key="2">
    <source>
        <dbReference type="ARBA" id="ARBA00022448"/>
    </source>
</evidence>
<reference evidence="10 11" key="1">
    <citation type="journal article" date="2014" name="Genome Announc.">
        <title>Genome Sequence and Methylome of Soil Bacterium Gemmatirosa kalamazoonensis KBS708T, a Member of the Rarely Cultivated Gemmatimonadetes Phylum.</title>
        <authorList>
            <person name="Debruyn J.M."/>
            <person name="Radosevich M."/>
            <person name="Wommack K.E."/>
            <person name="Polson S.W."/>
            <person name="Hauser L.J."/>
            <person name="Fawaz M.N."/>
            <person name="Korlach J."/>
            <person name="Tsai Y.C."/>
        </authorList>
    </citation>
    <scope>NUCLEOTIDE SEQUENCE [LARGE SCALE GENOMIC DNA]</scope>
    <source>
        <strain evidence="10 11">KBS708</strain>
    </source>
</reference>
<dbReference type="GO" id="GO:0005886">
    <property type="term" value="C:plasma membrane"/>
    <property type="evidence" value="ECO:0007669"/>
    <property type="project" value="UniProtKB-SubCell"/>
</dbReference>
<dbReference type="eggNOG" id="COG1173">
    <property type="taxonomic scope" value="Bacteria"/>
</dbReference>
<dbReference type="PANTHER" id="PTHR43386:SF1">
    <property type="entry name" value="D,D-DIPEPTIDE TRANSPORT SYSTEM PERMEASE PROTEIN DDPC-RELATED"/>
    <property type="match status" value="1"/>
</dbReference>
<feature type="domain" description="ABC transmembrane type-1" evidence="9">
    <location>
        <begin position="113"/>
        <end position="304"/>
    </location>
</feature>
<sequence>MTHPTPYNSQPAQAGTPRADLPSTNAPAAQIGESGLSRPSGRVWPLLRRDGRARFGVAVVLILGLGALLAPLIARHDPTTIDLTNTLAAPSGVHWLGTDVQGRDVWARLVYGARVSLTVGVVSQALALVLGVGAGLVSGFYGKWVDDVVMRLADITLAFPTLLLLIAMAAALSPSLGTVMLTIGVVGWAGMARLVRGQVLVVRQTEYVQAERALGAGDTRIMLRHVLPNVIAPVVIAATLGVAGAIMAEAALSFLGLGVQPPTPSWGAMIADGRDLSQLRGAPWTSLFPGLAIGAAVLGFNLLGDALRDALDPRAAGLRKMRRSDMPTEAGTVRTTR</sequence>
<dbReference type="InterPro" id="IPR025966">
    <property type="entry name" value="OppC_N"/>
</dbReference>